<evidence type="ECO:0000256" key="1">
    <source>
        <dbReference type="SAM" id="MobiDB-lite"/>
    </source>
</evidence>
<evidence type="ECO:0000259" key="2">
    <source>
        <dbReference type="Pfam" id="PF01551"/>
    </source>
</evidence>
<dbReference type="PANTHER" id="PTHR21666">
    <property type="entry name" value="PEPTIDASE-RELATED"/>
    <property type="match status" value="1"/>
</dbReference>
<dbReference type="InterPro" id="IPR011055">
    <property type="entry name" value="Dup_hybrid_motif"/>
</dbReference>
<feature type="domain" description="M23ase beta-sheet core" evidence="2">
    <location>
        <begin position="250"/>
        <end position="345"/>
    </location>
</feature>
<feature type="region of interest" description="Disordered" evidence="1">
    <location>
        <begin position="359"/>
        <end position="379"/>
    </location>
</feature>
<dbReference type="EMBL" id="BMMQ01000001">
    <property type="protein sequence ID" value="GGO59841.1"/>
    <property type="molecule type" value="Genomic_DNA"/>
</dbReference>
<reference evidence="4" key="1">
    <citation type="journal article" date="2019" name="Int. J. Syst. Evol. Microbiol.">
        <title>The Global Catalogue of Microorganisms (GCM) 10K type strain sequencing project: providing services to taxonomists for standard genome sequencing and annotation.</title>
        <authorList>
            <consortium name="The Broad Institute Genomics Platform"/>
            <consortium name="The Broad Institute Genome Sequencing Center for Infectious Disease"/>
            <person name="Wu L."/>
            <person name="Ma J."/>
        </authorList>
    </citation>
    <scope>NUCLEOTIDE SEQUENCE [LARGE SCALE GENOMIC DNA]</scope>
    <source>
        <strain evidence="4">CGMCC 4.7181</strain>
    </source>
</reference>
<accession>A0ABQ2MWB7</accession>
<dbReference type="SUPFAM" id="SSF51261">
    <property type="entry name" value="Duplicated hybrid motif"/>
    <property type="match status" value="1"/>
</dbReference>
<keyword evidence="4" id="KW-1185">Reference proteome</keyword>
<dbReference type="CDD" id="cd12797">
    <property type="entry name" value="M23_peptidase"/>
    <property type="match status" value="1"/>
</dbReference>
<organism evidence="3 4">
    <name type="scientific">Microbacterium nanhaiense</name>
    <dbReference type="NCBI Taxonomy" id="1301026"/>
    <lineage>
        <taxon>Bacteria</taxon>
        <taxon>Bacillati</taxon>
        <taxon>Actinomycetota</taxon>
        <taxon>Actinomycetes</taxon>
        <taxon>Micrococcales</taxon>
        <taxon>Microbacteriaceae</taxon>
        <taxon>Microbacterium</taxon>
    </lineage>
</organism>
<dbReference type="InterPro" id="IPR016047">
    <property type="entry name" value="M23ase_b-sheet_dom"/>
</dbReference>
<dbReference type="InterPro" id="IPR050570">
    <property type="entry name" value="Cell_wall_metabolism_enzyme"/>
</dbReference>
<dbReference type="Proteomes" id="UP000638043">
    <property type="component" value="Unassembled WGS sequence"/>
</dbReference>
<evidence type="ECO:0000313" key="4">
    <source>
        <dbReference type="Proteomes" id="UP000638043"/>
    </source>
</evidence>
<proteinExistence type="predicted"/>
<sequence length="379" mass="40013">MLNKIALFVVVLLLLAPTLGLTAVALVVNPALNAECTIQQVSLGDVPDELEVTTADGETFVLNERQLTHAATIIRVGSAIDEVGRPGMRIALMAALAESTLRMLSNTTAYPDSGDYPNDGDGGDHDSLGLFQMRPQYGWGTVEQLMAPDYQARAFYGGEDGPNYPSPQGLLDIDGWEQMTPGEAAQAVEDSRYPDRYENFEPVADTILDALTTTASRGTANVVFPLPDGTWNVSSPFGWRFHEILQQWAFHAGIDLGAGAGTPILAAADGIVTHAGFSGGYGGLIVIEHEINGETVATAYGHMWENGIHAAVGDRVTAGQHIGDVGSAGRSSGPHLHFEVRLGGSAGEVTDPASWLNEHNAANLPEPEGSAPELCEATA</sequence>
<dbReference type="Gene3D" id="2.70.70.10">
    <property type="entry name" value="Glucose Permease (Domain IIA)"/>
    <property type="match status" value="1"/>
</dbReference>
<dbReference type="PANTHER" id="PTHR21666:SF270">
    <property type="entry name" value="MUREIN HYDROLASE ACTIVATOR ENVC"/>
    <property type="match status" value="1"/>
</dbReference>
<evidence type="ECO:0000313" key="3">
    <source>
        <dbReference type="EMBL" id="GGO59841.1"/>
    </source>
</evidence>
<comment type="caution">
    <text evidence="3">The sequence shown here is derived from an EMBL/GenBank/DDBJ whole genome shotgun (WGS) entry which is preliminary data.</text>
</comment>
<dbReference type="Pfam" id="PF01551">
    <property type="entry name" value="Peptidase_M23"/>
    <property type="match status" value="1"/>
</dbReference>
<protein>
    <recommendedName>
        <fullName evidence="2">M23ase beta-sheet core domain-containing protein</fullName>
    </recommendedName>
</protein>
<name>A0ABQ2MWB7_9MICO</name>
<gene>
    <name evidence="3" type="ORF">GCM10010910_03780</name>
</gene>